<dbReference type="Araport" id="AT3G09850"/>
<name>A0A384L8K6_ARATH</name>
<organism evidence="5 7">
    <name type="scientific">Arabidopsis thaliana</name>
    <name type="common">Mouse-ear cress</name>
    <dbReference type="NCBI Taxonomy" id="3702"/>
    <lineage>
        <taxon>Eukaryota</taxon>
        <taxon>Viridiplantae</taxon>
        <taxon>Streptophyta</taxon>
        <taxon>Embryophyta</taxon>
        <taxon>Tracheophyta</taxon>
        <taxon>Spermatophyta</taxon>
        <taxon>Magnoliopsida</taxon>
        <taxon>eudicotyledons</taxon>
        <taxon>Gunneridae</taxon>
        <taxon>Pentapetalae</taxon>
        <taxon>rosids</taxon>
        <taxon>malvids</taxon>
        <taxon>Brassicales</taxon>
        <taxon>Brassicaceae</taxon>
        <taxon>Camelineae</taxon>
        <taxon>Arabidopsis</taxon>
    </lineage>
</organism>
<proteinExistence type="predicted"/>
<dbReference type="OMA" id="TFEMHTK"/>
<evidence type="ECO:0000313" key="6">
    <source>
        <dbReference type="EMBL" id="VYS56833.1"/>
    </source>
</evidence>
<feature type="compositionally biased region" description="Basic and acidic residues" evidence="1">
    <location>
        <begin position="553"/>
        <end position="576"/>
    </location>
</feature>
<feature type="compositionally biased region" description="Polar residues" evidence="1">
    <location>
        <begin position="92"/>
        <end position="103"/>
    </location>
</feature>
<feature type="region of interest" description="Disordered" evidence="1">
    <location>
        <begin position="397"/>
        <end position="434"/>
    </location>
</feature>
<evidence type="ECO:0000313" key="9">
    <source>
        <dbReference type="Proteomes" id="UP000434276"/>
    </source>
</evidence>
<sequence>MRGGGRRRSNGGGSSGKNKAKSPGQSTRTNHNSAAGSSSGGRHRRQNNTTLFVEGGILSDYRKDPNFSTPSRGGSSSGKGLRSRSIERVKASASTSGPRKCSGNTYVYQYPSIDFEEGLDRRSGVESDQMNESPLVLGKSEATQIVAFLDQTPSSSKGIKVSYDYEYEPSYVLGDDSHKGLGFCDDSDATPSGSLSIPKALGDQGGSFSHEEEGDAVDESGGNDDELMPDVVKTPKRRNSGFISIGGMKLYTEDVSGEESDGEEEMNDDDDDESGDEGSSGSSELSESDSSEDMFGSYSEIDDDVAKDYLEGIGGSEIMLDAHWLAEQSLDKLDLSSDDSSSSDSSDRKTRKLTGIRLQKASMEYGKKKTTRSGYSGHGKSTNPLAMDDLMFVKDPRSLSGKKNKKKEVAKFPQSWPSRAPKSKNSRSFPGENKKHRKEYIALKRRERMLQRGVDLADINSQLENFVLENVDMHCFQRMHNRDCSQVRRLADVYRLSSSCNGSGKKSFVTVTRTYQTCMPSASDKLRIEKLIGAGDEDCDFAVSGGVKGKSGSLDRKKAKDSAKKRPTREERERNKSNGKKSSYADQPVSFVSSGIIDSEIAVAKTSVEKVAKEVAETTPGTSNGADIGAFEVHTRGFGSKMMAKMGFIDGGGLGKDGKGIAQPIEAVQRPKSLGLGLDFSIDTEDPSPSSNNNNNAKRNRSSSSGKHGKRITHDNGASGSGRIRDKRLGAFEQHTTGFGSRMMARMGFVEGSGLGRESQGIVNPLVAVRRPRARGIGAEG</sequence>
<evidence type="ECO:0000313" key="8">
    <source>
        <dbReference type="Proteomes" id="UP000426265"/>
    </source>
</evidence>
<protein>
    <recommendedName>
        <fullName evidence="2">G-patch domain-containing protein</fullName>
    </recommendedName>
</protein>
<feature type="compositionally biased region" description="Acidic residues" evidence="1">
    <location>
        <begin position="212"/>
        <end position="228"/>
    </location>
</feature>
<dbReference type="PROSITE" id="PS50174">
    <property type="entry name" value="G_PATCH"/>
    <property type="match status" value="2"/>
</dbReference>
<dbReference type="EMBL" id="CACSHJ010000089">
    <property type="protein sequence ID" value="CAA0381879.1"/>
    <property type="molecule type" value="Genomic_DNA"/>
</dbReference>
<dbReference type="GeneID" id="820143"/>
<evidence type="ECO:0000313" key="5">
    <source>
        <dbReference type="EMBL" id="OAP02474.1"/>
    </source>
</evidence>
<reference evidence="5" key="2">
    <citation type="submission" date="2016-03" db="EMBL/GenBank/DDBJ databases">
        <title>Full-length assembly of Arabidopsis thaliana Ler reveals the complement of translocations and inversions.</title>
        <authorList>
            <person name="Zapata L."/>
            <person name="Schneeberger K."/>
            <person name="Ossowski S."/>
        </authorList>
    </citation>
    <scope>NUCLEOTIDE SEQUENCE [LARGE SCALE GENOMIC DNA]</scope>
    <source>
        <tissue evidence="5">Leaf</tissue>
    </source>
</reference>
<gene>
    <name evidence="3" type="ordered locus">At3g09850</name>
    <name evidence="5" type="ordered locus">AXX17_At3g09520</name>
    <name evidence="6" type="ORF">AN1_LOCUS12284</name>
    <name evidence="4" type="ORF">C24_LOCUS12117</name>
</gene>
<feature type="region of interest" description="Disordered" evidence="1">
    <location>
        <begin position="547"/>
        <end position="586"/>
    </location>
</feature>
<dbReference type="EMBL" id="CACRSJ010000106">
    <property type="protein sequence ID" value="VYS56833.1"/>
    <property type="molecule type" value="Genomic_DNA"/>
</dbReference>
<accession>A0A384L8K6</accession>
<dbReference type="InterPro" id="IPR000467">
    <property type="entry name" value="G_patch_dom"/>
</dbReference>
<dbReference type="Proteomes" id="UP000078284">
    <property type="component" value="Chromosome 3"/>
</dbReference>
<feature type="domain" description="G-patch" evidence="2">
    <location>
        <begin position="736"/>
        <end position="781"/>
    </location>
</feature>
<feature type="compositionally biased region" description="Acidic residues" evidence="1">
    <location>
        <begin position="255"/>
        <end position="276"/>
    </location>
</feature>
<dbReference type="ExpressionAtlas" id="A0A384L8K6">
    <property type="expression patterns" value="baseline and differential"/>
</dbReference>
<feature type="region of interest" description="Disordered" evidence="1">
    <location>
        <begin position="176"/>
        <end position="300"/>
    </location>
</feature>
<dbReference type="iPTMnet" id="A0A384L8K6"/>
<dbReference type="RefSeq" id="NP_566359.1">
    <property type="nucleotide sequence ID" value="NM_111820.3"/>
</dbReference>
<feature type="region of interest" description="Disordered" evidence="1">
    <location>
        <begin position="1"/>
        <end position="103"/>
    </location>
</feature>
<dbReference type="AlphaFoldDB" id="A0A384L8K6"/>
<dbReference type="SMART" id="SM00443">
    <property type="entry name" value="G_patch"/>
    <property type="match status" value="2"/>
</dbReference>
<feature type="compositionally biased region" description="Low complexity" evidence="1">
    <location>
        <begin position="687"/>
        <end position="705"/>
    </location>
</feature>
<dbReference type="GO" id="GO:0003676">
    <property type="term" value="F:nucleic acid binding"/>
    <property type="evidence" value="ECO:0007669"/>
    <property type="project" value="InterPro"/>
</dbReference>
<dbReference type="Pfam" id="PF01585">
    <property type="entry name" value="G-patch"/>
    <property type="match status" value="2"/>
</dbReference>
<dbReference type="PANTHER" id="PTHR47423:SF2">
    <property type="entry name" value="PROTEIN SQS1"/>
    <property type="match status" value="1"/>
</dbReference>
<dbReference type="Proteomes" id="UP000434276">
    <property type="component" value="Unassembled WGS sequence"/>
</dbReference>
<dbReference type="PANTHER" id="PTHR47423">
    <property type="entry name" value="G-PATCH DOMAIN CONTAINING PROTEIN"/>
    <property type="match status" value="1"/>
</dbReference>
<reference evidence="6 8" key="3">
    <citation type="submission" date="2019-11" db="EMBL/GenBank/DDBJ databases">
        <authorList>
            <person name="Jiao W.-B."/>
            <person name="Schneeberger K."/>
        </authorList>
    </citation>
    <scope>NUCLEOTIDE SEQUENCE [LARGE SCALE GENOMIC DNA]</scope>
    <source>
        <strain evidence="8">cv. An-1</strain>
        <strain evidence="9">cv. C24</strain>
    </source>
</reference>
<evidence type="ECO:0000313" key="4">
    <source>
        <dbReference type="EMBL" id="CAA0381879.1"/>
    </source>
</evidence>
<dbReference type="Proteomes" id="UP000426265">
    <property type="component" value="Unassembled WGS sequence"/>
</dbReference>
<dbReference type="KEGG" id="ath:AT3G09850"/>
<dbReference type="EMBL" id="LUHQ01000003">
    <property type="protein sequence ID" value="OAP02474.1"/>
    <property type="molecule type" value="Genomic_DNA"/>
</dbReference>
<feature type="region of interest" description="Disordered" evidence="1">
    <location>
        <begin position="333"/>
        <end position="359"/>
    </location>
</feature>
<dbReference type="OrthoDB" id="29523at2759"/>
<feature type="compositionally biased region" description="Low complexity" evidence="1">
    <location>
        <begin position="71"/>
        <end position="80"/>
    </location>
</feature>
<feature type="domain" description="G-patch" evidence="2">
    <location>
        <begin position="635"/>
        <end position="681"/>
    </location>
</feature>
<evidence type="ECO:0000313" key="7">
    <source>
        <dbReference type="Proteomes" id="UP000078284"/>
    </source>
</evidence>
<feature type="region of interest" description="Disordered" evidence="1">
    <location>
        <begin position="678"/>
        <end position="729"/>
    </location>
</feature>
<reference evidence="7" key="1">
    <citation type="journal article" date="2016" name="Proc. Natl. Acad. Sci. U.S.A.">
        <title>Chromosome-level assembly of Arabidopsis thaliana Ler reveals the extent of translocation and inversion polymorphisms.</title>
        <authorList>
            <person name="Zapata L."/>
            <person name="Ding J."/>
            <person name="Willing E.M."/>
            <person name="Hartwig B."/>
            <person name="Bezdan D."/>
            <person name="Jiao W.B."/>
            <person name="Patel V."/>
            <person name="Velikkakam James G."/>
            <person name="Koornneef M."/>
            <person name="Ossowski S."/>
            <person name="Schneeberger K."/>
        </authorList>
    </citation>
    <scope>NUCLEOTIDE SEQUENCE [LARGE SCALE GENOMIC DNA]</scope>
    <source>
        <strain evidence="7">cv. Landsberg erecta</strain>
    </source>
</reference>
<evidence type="ECO:0000313" key="3">
    <source>
        <dbReference type="Araport" id="AT3G09850"/>
    </source>
</evidence>
<evidence type="ECO:0000259" key="2">
    <source>
        <dbReference type="PROSITE" id="PS50174"/>
    </source>
</evidence>
<evidence type="ECO:0000256" key="1">
    <source>
        <dbReference type="SAM" id="MobiDB-lite"/>
    </source>
</evidence>